<evidence type="ECO:0000313" key="1">
    <source>
        <dbReference type="EMBL" id="QNO19443.1"/>
    </source>
</evidence>
<gene>
    <name evidence="1" type="ORF">H6X83_05885</name>
</gene>
<dbReference type="KEGG" id="caml:H6X83_05885"/>
<dbReference type="EMBL" id="CP060696">
    <property type="protein sequence ID" value="QNO19443.1"/>
    <property type="molecule type" value="Genomic_DNA"/>
</dbReference>
<organism evidence="1 2">
    <name type="scientific">Caproicibacterium amylolyticum</name>
    <dbReference type="NCBI Taxonomy" id="2766537"/>
    <lineage>
        <taxon>Bacteria</taxon>
        <taxon>Bacillati</taxon>
        <taxon>Bacillota</taxon>
        <taxon>Clostridia</taxon>
        <taxon>Eubacteriales</taxon>
        <taxon>Oscillospiraceae</taxon>
        <taxon>Caproicibacterium</taxon>
    </lineage>
</organism>
<dbReference type="AlphaFoldDB" id="A0A7G9WL81"/>
<proteinExistence type="predicted"/>
<name>A0A7G9WL81_9FIRM</name>
<sequence>MTVLNRLKTELNNKDYYSDDTYSMYLDENGLDSVTNYDCNVMKKALYQTVYDILDSLANNIDLFRSVTTEFATTSEAYKYLQERLNDINAKIISIPDDTAEEESNIHFLFHD</sequence>
<evidence type="ECO:0000313" key="2">
    <source>
        <dbReference type="Proteomes" id="UP000516046"/>
    </source>
</evidence>
<keyword evidence="2" id="KW-1185">Reference proteome</keyword>
<dbReference type="Proteomes" id="UP000516046">
    <property type="component" value="Chromosome"/>
</dbReference>
<accession>A0A7G9WL81</accession>
<protein>
    <submittedName>
        <fullName evidence="1">Uncharacterized protein</fullName>
    </submittedName>
</protein>
<reference evidence="1 2" key="1">
    <citation type="submission" date="2020-08" db="EMBL/GenBank/DDBJ databases">
        <authorList>
            <person name="Ren C."/>
            <person name="Gu Y."/>
            <person name="Xu Y."/>
        </authorList>
    </citation>
    <scope>NUCLEOTIDE SEQUENCE [LARGE SCALE GENOMIC DNA]</scope>
    <source>
        <strain evidence="1 2">LBM18003</strain>
    </source>
</reference>